<protein>
    <submittedName>
        <fullName evidence="3">Uncharacterized protein</fullName>
    </submittedName>
</protein>
<keyword evidence="2" id="KW-1133">Transmembrane helix</keyword>
<sequence>SPYYQTPYHFSIFFFFLCSVSLSIFSPSKPPQNSTRMKNSKQNEQCDLFPNPSKDEIEVVEILLDLENLVRERQYCSVIWGSKKRRSNRRIDSSSPVVNSSSSIQGSSKIDENEIEPKIKAEVASPATPLSFSPSESDEKSKHSSRKSYKRKTREELVDKIKQLSQCRESLTGEVENVRNYYNNQKAYNLKLKAMKEEVTRMVNFQGGGVNLGQLYSNPGLEPNRQQPFIMDQVASRSEAFHRFQYPLGQLQQAQHLYSNGLGPGPMGLPDLNVTVDEAFALDPFDIDRMNVERKAQYAEARRKRRIKRIEIKNSSGFIRPPRRR</sequence>
<feature type="region of interest" description="Disordered" evidence="1">
    <location>
        <begin position="29"/>
        <end position="49"/>
    </location>
</feature>
<reference evidence="3 4" key="1">
    <citation type="submission" date="2024-05" db="EMBL/GenBank/DDBJ databases">
        <title>De novo assembly of an allotetraploid wild potato.</title>
        <authorList>
            <person name="Hosaka A.J."/>
        </authorList>
    </citation>
    <scope>NUCLEOTIDE SEQUENCE [LARGE SCALE GENOMIC DNA]</scope>
    <source>
        <tissue evidence="3">Young leaves</tissue>
    </source>
</reference>
<feature type="compositionally biased region" description="Basic and acidic residues" evidence="1">
    <location>
        <begin position="109"/>
        <end position="121"/>
    </location>
</feature>
<evidence type="ECO:0000256" key="1">
    <source>
        <dbReference type="SAM" id="MobiDB-lite"/>
    </source>
</evidence>
<feature type="non-terminal residue" evidence="3">
    <location>
        <position position="1"/>
    </location>
</feature>
<keyword evidence="2" id="KW-0472">Membrane</keyword>
<dbReference type="AlphaFoldDB" id="A0ABD2SAB1"/>
<evidence type="ECO:0000313" key="3">
    <source>
        <dbReference type="EMBL" id="KAL3340820.1"/>
    </source>
</evidence>
<feature type="transmembrane region" description="Helical" evidence="2">
    <location>
        <begin position="6"/>
        <end position="28"/>
    </location>
</feature>
<feature type="compositionally biased region" description="Low complexity" evidence="1">
    <location>
        <begin position="93"/>
        <end position="108"/>
    </location>
</feature>
<comment type="caution">
    <text evidence="3">The sequence shown here is derived from an EMBL/GenBank/DDBJ whole genome shotgun (WGS) entry which is preliminary data.</text>
</comment>
<feature type="compositionally biased region" description="Basic residues" evidence="1">
    <location>
        <begin position="143"/>
        <end position="152"/>
    </location>
</feature>
<dbReference type="PANTHER" id="PTHR37614">
    <property type="entry name" value="OS02G0121400 PROTEIN"/>
    <property type="match status" value="1"/>
</dbReference>
<name>A0ABD2SAB1_9SOLN</name>
<proteinExistence type="predicted"/>
<keyword evidence="2" id="KW-0812">Transmembrane</keyword>
<dbReference type="EMBL" id="JBJKTR010000016">
    <property type="protein sequence ID" value="KAL3340820.1"/>
    <property type="molecule type" value="Genomic_DNA"/>
</dbReference>
<organism evidence="3 4">
    <name type="scientific">Solanum stoloniferum</name>
    <dbReference type="NCBI Taxonomy" id="62892"/>
    <lineage>
        <taxon>Eukaryota</taxon>
        <taxon>Viridiplantae</taxon>
        <taxon>Streptophyta</taxon>
        <taxon>Embryophyta</taxon>
        <taxon>Tracheophyta</taxon>
        <taxon>Spermatophyta</taxon>
        <taxon>Magnoliopsida</taxon>
        <taxon>eudicotyledons</taxon>
        <taxon>Gunneridae</taxon>
        <taxon>Pentapetalae</taxon>
        <taxon>asterids</taxon>
        <taxon>lamiids</taxon>
        <taxon>Solanales</taxon>
        <taxon>Solanaceae</taxon>
        <taxon>Solanoideae</taxon>
        <taxon>Solaneae</taxon>
        <taxon>Solanum</taxon>
    </lineage>
</organism>
<feature type="compositionally biased region" description="Polar residues" evidence="1">
    <location>
        <begin position="29"/>
        <end position="45"/>
    </location>
</feature>
<feature type="region of interest" description="Disordered" evidence="1">
    <location>
        <begin position="90"/>
        <end position="155"/>
    </location>
</feature>
<gene>
    <name evidence="3" type="ORF">AABB24_029120</name>
</gene>
<evidence type="ECO:0000256" key="2">
    <source>
        <dbReference type="SAM" id="Phobius"/>
    </source>
</evidence>
<accession>A0ABD2SAB1</accession>
<dbReference type="PANTHER" id="PTHR37614:SF2">
    <property type="entry name" value="OS02G0121400 PROTEIN"/>
    <property type="match status" value="1"/>
</dbReference>
<dbReference type="Proteomes" id="UP001627284">
    <property type="component" value="Unassembled WGS sequence"/>
</dbReference>
<evidence type="ECO:0000313" key="4">
    <source>
        <dbReference type="Proteomes" id="UP001627284"/>
    </source>
</evidence>
<keyword evidence="4" id="KW-1185">Reference proteome</keyword>